<organism evidence="5 6">
    <name type="scientific">Alternaria tenuissima</name>
    <dbReference type="NCBI Taxonomy" id="119927"/>
    <lineage>
        <taxon>Eukaryota</taxon>
        <taxon>Fungi</taxon>
        <taxon>Dikarya</taxon>
        <taxon>Ascomycota</taxon>
        <taxon>Pezizomycotina</taxon>
        <taxon>Dothideomycetes</taxon>
        <taxon>Pleosporomycetidae</taxon>
        <taxon>Pleosporales</taxon>
        <taxon>Pleosporineae</taxon>
        <taxon>Pleosporaceae</taxon>
        <taxon>Alternaria</taxon>
        <taxon>Alternaria sect. Alternaria</taxon>
        <taxon>Alternaria alternata complex</taxon>
    </lineage>
</organism>
<feature type="domain" description="FAD-binding" evidence="4">
    <location>
        <begin position="10"/>
        <end position="144"/>
    </location>
</feature>
<keyword evidence="1" id="KW-0285">Flavoprotein</keyword>
<dbReference type="InterPro" id="IPR002938">
    <property type="entry name" value="FAD-bd"/>
</dbReference>
<reference evidence="5" key="1">
    <citation type="submission" date="2017-10" db="EMBL/GenBank/DDBJ databases">
        <authorList>
            <person name="Armitage A.D."/>
            <person name="Barbara D.J."/>
            <person name="Woodhall J.W."/>
            <person name="Sreenivasaprasad S."/>
            <person name="Lane C.R."/>
            <person name="Clarkson J.P."/>
            <person name="Harrison R.J."/>
        </authorList>
    </citation>
    <scope>NUCLEOTIDE SEQUENCE</scope>
    <source>
        <strain evidence="5">FERA 1164</strain>
    </source>
</reference>
<evidence type="ECO:0000256" key="1">
    <source>
        <dbReference type="ARBA" id="ARBA00022630"/>
    </source>
</evidence>
<proteinExistence type="predicted"/>
<evidence type="ECO:0000256" key="3">
    <source>
        <dbReference type="ARBA" id="ARBA00023002"/>
    </source>
</evidence>
<evidence type="ECO:0000313" key="6">
    <source>
        <dbReference type="Proteomes" id="UP000292340"/>
    </source>
</evidence>
<keyword evidence="2" id="KW-0274">FAD</keyword>
<dbReference type="PANTHER" id="PTHR46865">
    <property type="entry name" value="OXIDOREDUCTASE-RELATED"/>
    <property type="match status" value="1"/>
</dbReference>
<dbReference type="Proteomes" id="UP000292340">
    <property type="component" value="Unassembled WGS sequence"/>
</dbReference>
<gene>
    <name evidence="5" type="ORF">AA0115_g1692</name>
</gene>
<dbReference type="GO" id="GO:0016491">
    <property type="term" value="F:oxidoreductase activity"/>
    <property type="evidence" value="ECO:0007669"/>
    <property type="project" value="UniProtKB-KW"/>
</dbReference>
<dbReference type="PANTHER" id="PTHR46865:SF2">
    <property type="entry name" value="MONOOXYGENASE"/>
    <property type="match status" value="1"/>
</dbReference>
<evidence type="ECO:0000259" key="4">
    <source>
        <dbReference type="Pfam" id="PF01494"/>
    </source>
</evidence>
<dbReference type="GO" id="GO:0071949">
    <property type="term" value="F:FAD binding"/>
    <property type="evidence" value="ECO:0007669"/>
    <property type="project" value="InterPro"/>
</dbReference>
<dbReference type="InterPro" id="IPR036188">
    <property type="entry name" value="FAD/NAD-bd_sf"/>
</dbReference>
<evidence type="ECO:0000256" key="2">
    <source>
        <dbReference type="ARBA" id="ARBA00022827"/>
    </source>
</evidence>
<comment type="caution">
    <text evidence="5">The sequence shown here is derived from an EMBL/GenBank/DDBJ whole genome shotgun (WGS) entry which is preliminary data.</text>
</comment>
<dbReference type="Gene3D" id="3.30.9.30">
    <property type="match status" value="1"/>
</dbReference>
<dbReference type="Gene3D" id="3.50.50.60">
    <property type="entry name" value="FAD/NAD(P)-binding domain"/>
    <property type="match status" value="1"/>
</dbReference>
<accession>A0AB37WVB9</accession>
<dbReference type="Pfam" id="PF01494">
    <property type="entry name" value="FAD_binding_3"/>
    <property type="match status" value="1"/>
</dbReference>
<name>A0AB37WVB9_9PLEO</name>
<protein>
    <recommendedName>
        <fullName evidence="4">FAD-binding domain-containing protein</fullName>
    </recommendedName>
</protein>
<dbReference type="AlphaFoldDB" id="A0AB37WVB9"/>
<dbReference type="SUPFAM" id="SSF51905">
    <property type="entry name" value="FAD/NAD(P)-binding domain"/>
    <property type="match status" value="1"/>
</dbReference>
<sequence>MPSATSPLSILINGSGIAGPVTAYWLHRFMPTCQITILERAPEPRLGGQAVDLRSSCLPIVKKMGVLEKVKEKTTTEVGMQFVYRDGQRRATFEATGEEERQSATSEYEILRGDMARIVYELTKDNPQITYIFDEMAIEVQQDESKDGKALVTYKNGNPPPT</sequence>
<reference evidence="5" key="2">
    <citation type="journal article" date="2019" name="bioRxiv">
        <title>Genomics, evolutionary history and diagnostics of the Alternaria alternata species group including apple and Asian pear pathotypes.</title>
        <authorList>
            <person name="Armitage A.D."/>
            <person name="Cockerton H.M."/>
            <person name="Sreenivasaprasad S."/>
            <person name="Woodhall J.W."/>
            <person name="Lane C.R."/>
            <person name="Harrison R.J."/>
            <person name="Clarkson J.P."/>
        </authorList>
    </citation>
    <scope>NUCLEOTIDE SEQUENCE</scope>
    <source>
        <strain evidence="5">FERA 1164</strain>
    </source>
</reference>
<dbReference type="EMBL" id="PDXB01000003">
    <property type="protein sequence ID" value="RYN36207.1"/>
    <property type="molecule type" value="Genomic_DNA"/>
</dbReference>
<dbReference type="InterPro" id="IPR051704">
    <property type="entry name" value="FAD_aromatic-hydroxylase"/>
</dbReference>
<evidence type="ECO:0000313" key="5">
    <source>
        <dbReference type="EMBL" id="RYN36207.1"/>
    </source>
</evidence>
<keyword evidence="3" id="KW-0560">Oxidoreductase</keyword>